<dbReference type="InterPro" id="IPR029063">
    <property type="entry name" value="SAM-dependent_MTases_sf"/>
</dbReference>
<keyword evidence="1" id="KW-0812">Transmembrane</keyword>
<dbReference type="STRING" id="159291.SAMN05920897_103131"/>
<evidence type="ECO:0008006" key="4">
    <source>
        <dbReference type="Google" id="ProtNLM"/>
    </source>
</evidence>
<organism evidence="2 3">
    <name type="scientific">Alkalispirochaeta americana</name>
    <dbReference type="NCBI Taxonomy" id="159291"/>
    <lineage>
        <taxon>Bacteria</taxon>
        <taxon>Pseudomonadati</taxon>
        <taxon>Spirochaetota</taxon>
        <taxon>Spirochaetia</taxon>
        <taxon>Spirochaetales</taxon>
        <taxon>Spirochaetaceae</taxon>
        <taxon>Alkalispirochaeta</taxon>
    </lineage>
</organism>
<accession>A0A1N6PTT1</accession>
<feature type="transmembrane region" description="Helical" evidence="1">
    <location>
        <begin position="648"/>
        <end position="670"/>
    </location>
</feature>
<feature type="transmembrane region" description="Helical" evidence="1">
    <location>
        <begin position="143"/>
        <end position="166"/>
    </location>
</feature>
<feature type="transmembrane region" description="Helical" evidence="1">
    <location>
        <begin position="682"/>
        <end position="701"/>
    </location>
</feature>
<feature type="transmembrane region" description="Helical" evidence="1">
    <location>
        <begin position="39"/>
        <end position="61"/>
    </location>
</feature>
<feature type="transmembrane region" description="Helical" evidence="1">
    <location>
        <begin position="710"/>
        <end position="728"/>
    </location>
</feature>
<keyword evidence="1" id="KW-1133">Transmembrane helix</keyword>
<keyword evidence="1" id="KW-0472">Membrane</keyword>
<name>A0A1N6PTT1_9SPIO</name>
<evidence type="ECO:0000313" key="3">
    <source>
        <dbReference type="Proteomes" id="UP000186400"/>
    </source>
</evidence>
<gene>
    <name evidence="2" type="ORF">SAMN05920897_103131</name>
</gene>
<feature type="transmembrane region" description="Helical" evidence="1">
    <location>
        <begin position="73"/>
        <end position="91"/>
    </location>
</feature>
<evidence type="ECO:0000313" key="2">
    <source>
        <dbReference type="EMBL" id="SIQ07716.1"/>
    </source>
</evidence>
<feature type="transmembrane region" description="Helical" evidence="1">
    <location>
        <begin position="612"/>
        <end position="636"/>
    </location>
</feature>
<evidence type="ECO:0000256" key="1">
    <source>
        <dbReference type="SAM" id="Phobius"/>
    </source>
</evidence>
<sequence length="838" mass="89433">MSVPNKIPGALPALALLSAAVIAFQLVLMRLLSAAQGAPFTGLVISAAMLGFGAAGTVAFLGKTFLLRSCPRALVCLLFLACSTMAATTPLTRVSGHFDLFLIFFDPFQGILLAGTYILYALPFFFAGLAITLLFLRTPERIGALYATNLGGSAAGALLGLTALGWFPLASLPGLTALLPLAGAILLLPAALAGNHPLQRRSQTLALLLPGTLAILLTGTALILPGLPDPSQYKDISAALQLPQARILYSESTPQGHLTVVQAPALRYAPGLSLQFLDEPPQRPVLFNDGDYFGSLPGTAGSAGAEKTGEESRTLLDYTTRVIPYEVRPPRRVALLGGRTGNDAAHALARGVQEVTLQESHKPALRLLRETHPQWIDHLYQDPRISTTSLAIRPWLERRKPPGQSSPNRKTDYYDLIVTPHLGRFGGTSGTEAMSPRYDYTREALQAMLRRLSPRGMVSTTLWLEDPPSISLRLLTTWVAALEAEGHTPAADHIAAIQSWNTATVLVSKEPFSPEEKEAVRTTAESLGFDLLILSGLDPGERGRFHRRAEGGFFENLDAILDSRESPELRDYWFDISPRSDTAPFFFQFLDFRAVPRLAAFAGTAALPYFELGFFVALLTALQAVVAALILVAAPLCGRKRWRSERKFWTFLYFAGTGTGFIVAEIALIQETLLPLGNHLEATAVVLTLLLTSSGTGSFLSRRVQPTRPVLAGTALAAAGLILVRARLGRFATAAALGSSSALGLGILAAALVPAGLVMGMIFPLGLRRLSVSHTDHLPWACAIDSSCSVAAAAVTTLVCARIGLEGAWFLSCGAYLVVAVSAWGGGGNGQKPKKLLP</sequence>
<keyword evidence="3" id="KW-1185">Reference proteome</keyword>
<protein>
    <recommendedName>
        <fullName evidence="4">Spermidine synthase</fullName>
    </recommendedName>
</protein>
<feature type="transmembrane region" description="Helical" evidence="1">
    <location>
        <begin position="205"/>
        <end position="227"/>
    </location>
</feature>
<feature type="transmembrane region" description="Helical" evidence="1">
    <location>
        <begin position="111"/>
        <end position="136"/>
    </location>
</feature>
<dbReference type="AlphaFoldDB" id="A0A1N6PTT1"/>
<dbReference type="Proteomes" id="UP000186400">
    <property type="component" value="Unassembled WGS sequence"/>
</dbReference>
<feature type="transmembrane region" description="Helical" evidence="1">
    <location>
        <begin position="807"/>
        <end position="827"/>
    </location>
</feature>
<dbReference type="SUPFAM" id="SSF53335">
    <property type="entry name" value="S-adenosyl-L-methionine-dependent methyltransferases"/>
    <property type="match status" value="1"/>
</dbReference>
<dbReference type="EMBL" id="FTMS01000003">
    <property type="protein sequence ID" value="SIQ07716.1"/>
    <property type="molecule type" value="Genomic_DNA"/>
</dbReference>
<feature type="transmembrane region" description="Helical" evidence="1">
    <location>
        <begin position="172"/>
        <end position="193"/>
    </location>
</feature>
<proteinExistence type="predicted"/>
<reference evidence="2 3" key="1">
    <citation type="submission" date="2017-01" db="EMBL/GenBank/DDBJ databases">
        <authorList>
            <person name="Mah S.A."/>
            <person name="Swanson W.J."/>
            <person name="Moy G.W."/>
            <person name="Vacquier V.D."/>
        </authorList>
    </citation>
    <scope>NUCLEOTIDE SEQUENCE [LARGE SCALE GENOMIC DNA]</scope>
    <source>
        <strain evidence="2 3">ASpG1</strain>
    </source>
</reference>
<dbReference type="Gene3D" id="3.40.50.150">
    <property type="entry name" value="Vaccinia Virus protein VP39"/>
    <property type="match status" value="1"/>
</dbReference>
<feature type="transmembrane region" description="Helical" evidence="1">
    <location>
        <begin position="740"/>
        <end position="766"/>
    </location>
</feature>